<name>A0A914CBV6_9BILA</name>
<reference evidence="4" key="1">
    <citation type="submission" date="2022-11" db="UniProtKB">
        <authorList>
            <consortium name="WormBaseParasite"/>
        </authorList>
    </citation>
    <scope>IDENTIFICATION</scope>
</reference>
<evidence type="ECO:0000256" key="2">
    <source>
        <dbReference type="SAM" id="MobiDB-lite"/>
    </source>
</evidence>
<feature type="region of interest" description="Disordered" evidence="2">
    <location>
        <begin position="1"/>
        <end position="38"/>
    </location>
</feature>
<evidence type="ECO:0000313" key="4">
    <source>
        <dbReference type="WBParaSite" id="ACRNAN_Path_799.g3016.t1"/>
    </source>
</evidence>
<evidence type="ECO:0000313" key="3">
    <source>
        <dbReference type="Proteomes" id="UP000887540"/>
    </source>
</evidence>
<accession>A0A914CBV6</accession>
<evidence type="ECO:0000256" key="1">
    <source>
        <dbReference type="SAM" id="Coils"/>
    </source>
</evidence>
<keyword evidence="3" id="KW-1185">Reference proteome</keyword>
<sequence>MAMVKWPSSKKSAKAQLSLADPSTSEKRPPGRPKKTDLHQLDLTKKDDKELLRKRQYAQQYREKEKKTMQKLEKKLDKVKAFMENLIQNYGEACRPMFNDFWNSYKDDDEDDSSCDLNQEQFFSEQQCSPWSI</sequence>
<protein>
    <submittedName>
        <fullName evidence="4">Uncharacterized protein</fullName>
    </submittedName>
</protein>
<proteinExistence type="predicted"/>
<dbReference type="AlphaFoldDB" id="A0A914CBV6"/>
<dbReference type="WBParaSite" id="ACRNAN_Path_799.g3016.t1">
    <property type="protein sequence ID" value="ACRNAN_Path_799.g3016.t1"/>
    <property type="gene ID" value="ACRNAN_Path_799.g3016"/>
</dbReference>
<organism evidence="3 4">
    <name type="scientific">Acrobeloides nanus</name>
    <dbReference type="NCBI Taxonomy" id="290746"/>
    <lineage>
        <taxon>Eukaryota</taxon>
        <taxon>Metazoa</taxon>
        <taxon>Ecdysozoa</taxon>
        <taxon>Nematoda</taxon>
        <taxon>Chromadorea</taxon>
        <taxon>Rhabditida</taxon>
        <taxon>Tylenchina</taxon>
        <taxon>Cephalobomorpha</taxon>
        <taxon>Cephaloboidea</taxon>
        <taxon>Cephalobidae</taxon>
        <taxon>Acrobeloides</taxon>
    </lineage>
</organism>
<dbReference type="Proteomes" id="UP000887540">
    <property type="component" value="Unplaced"/>
</dbReference>
<keyword evidence="1" id="KW-0175">Coiled coil</keyword>
<feature type="coiled-coil region" evidence="1">
    <location>
        <begin position="58"/>
        <end position="89"/>
    </location>
</feature>
<feature type="compositionally biased region" description="Basic and acidic residues" evidence="2">
    <location>
        <begin position="24"/>
        <end position="38"/>
    </location>
</feature>